<comment type="caution">
    <text evidence="1">The sequence shown here is derived from an EMBL/GenBank/DDBJ whole genome shotgun (WGS) entry which is preliminary data.</text>
</comment>
<gene>
    <name evidence="1" type="ORF">CGLO_13140</name>
</gene>
<sequence>MLDSPQTSDHFLLRDAE</sequence>
<dbReference type="EMBL" id="AMYD01002859">
    <property type="protein sequence ID" value="EQB47692.1"/>
    <property type="molecule type" value="Genomic_DNA"/>
</dbReference>
<dbReference type="AlphaFoldDB" id="T0JX27"/>
<dbReference type="HOGENOM" id="CLU_3431984_0_0_1"/>
<accession>T0JX27</accession>
<dbReference type="Proteomes" id="UP000015530">
    <property type="component" value="Unassembled WGS sequence"/>
</dbReference>
<proteinExistence type="predicted"/>
<name>T0JX27_COLGC</name>
<organism evidence="1 2">
    <name type="scientific">Colletotrichum gloeosporioides (strain Cg-14)</name>
    <name type="common">Anthracnose fungus</name>
    <name type="synonym">Glomerella cingulata</name>
    <dbReference type="NCBI Taxonomy" id="1237896"/>
    <lineage>
        <taxon>Eukaryota</taxon>
        <taxon>Fungi</taxon>
        <taxon>Dikarya</taxon>
        <taxon>Ascomycota</taxon>
        <taxon>Pezizomycotina</taxon>
        <taxon>Sordariomycetes</taxon>
        <taxon>Hypocreomycetidae</taxon>
        <taxon>Glomerellales</taxon>
        <taxon>Glomerellaceae</taxon>
        <taxon>Colletotrichum</taxon>
        <taxon>Colletotrichum gloeosporioides species complex</taxon>
    </lineage>
</organism>
<reference evidence="2" key="1">
    <citation type="journal article" date="2013" name="Mol. Plant Microbe Interact.">
        <title>Global aspects of pacC regulation of pathogenicity genes in Colletotrichum gloeosporioides as revealed by transcriptome analysis.</title>
        <authorList>
            <person name="Alkan N."/>
            <person name="Meng X."/>
            <person name="Friedlander G."/>
            <person name="Reuveni E."/>
            <person name="Sukno S."/>
            <person name="Sherman A."/>
            <person name="Thon M."/>
            <person name="Fluhr R."/>
            <person name="Prusky D."/>
        </authorList>
    </citation>
    <scope>NUCLEOTIDE SEQUENCE [LARGE SCALE GENOMIC DNA]</scope>
    <source>
        <strain evidence="2">Cg-14</strain>
    </source>
</reference>
<evidence type="ECO:0000313" key="1">
    <source>
        <dbReference type="EMBL" id="EQB47692.1"/>
    </source>
</evidence>
<evidence type="ECO:0000313" key="2">
    <source>
        <dbReference type="Proteomes" id="UP000015530"/>
    </source>
</evidence>
<protein>
    <submittedName>
        <fullName evidence="1">Uncharacterized protein</fullName>
    </submittedName>
</protein>